<dbReference type="GO" id="GO:0005778">
    <property type="term" value="C:peroxisomal membrane"/>
    <property type="evidence" value="ECO:0007669"/>
    <property type="project" value="TreeGrafter"/>
</dbReference>
<evidence type="ECO:0000256" key="3">
    <source>
        <dbReference type="SAM" id="MobiDB-lite"/>
    </source>
</evidence>
<evidence type="ECO:0000256" key="2">
    <source>
        <dbReference type="ARBA" id="ARBA00029688"/>
    </source>
</evidence>
<dbReference type="AlphaFoldDB" id="A0A6P7F2E1"/>
<dbReference type="Pfam" id="PF04614">
    <property type="entry name" value="Pex19"/>
    <property type="match status" value="1"/>
</dbReference>
<dbReference type="PANTHER" id="PTHR12774:SF2">
    <property type="entry name" value="PEROXISOMAL BIOGENESIS FACTOR 19"/>
    <property type="match status" value="1"/>
</dbReference>
<feature type="compositionally biased region" description="Polar residues" evidence="3">
    <location>
        <begin position="277"/>
        <end position="294"/>
    </location>
</feature>
<gene>
    <name evidence="4" type="primary">LOC114324426</name>
</gene>
<dbReference type="PANTHER" id="PTHR12774">
    <property type="entry name" value="PEROXISOMAL BIOGENESIS FACTOR 19"/>
    <property type="match status" value="1"/>
</dbReference>
<dbReference type="InterPro" id="IPR038322">
    <property type="entry name" value="Pex19_C_sf"/>
</dbReference>
<feature type="region of interest" description="Disordered" evidence="3">
    <location>
        <begin position="266"/>
        <end position="294"/>
    </location>
</feature>
<dbReference type="OrthoDB" id="21292at2759"/>
<feature type="region of interest" description="Disordered" evidence="3">
    <location>
        <begin position="34"/>
        <end position="57"/>
    </location>
</feature>
<dbReference type="InterPro" id="IPR006708">
    <property type="entry name" value="Pex19"/>
</dbReference>
<evidence type="ECO:0000313" key="4">
    <source>
        <dbReference type="RefSeq" id="XP_028128068.1"/>
    </source>
</evidence>
<organism evidence="4">
    <name type="scientific">Diabrotica virgifera virgifera</name>
    <name type="common">western corn rootworm</name>
    <dbReference type="NCBI Taxonomy" id="50390"/>
    <lineage>
        <taxon>Eukaryota</taxon>
        <taxon>Metazoa</taxon>
        <taxon>Ecdysozoa</taxon>
        <taxon>Arthropoda</taxon>
        <taxon>Hexapoda</taxon>
        <taxon>Insecta</taxon>
        <taxon>Pterygota</taxon>
        <taxon>Neoptera</taxon>
        <taxon>Endopterygota</taxon>
        <taxon>Coleoptera</taxon>
        <taxon>Polyphaga</taxon>
        <taxon>Cucujiformia</taxon>
        <taxon>Chrysomeloidea</taxon>
        <taxon>Chrysomelidae</taxon>
        <taxon>Galerucinae</taxon>
        <taxon>Diabroticina</taxon>
        <taxon>Diabroticites</taxon>
        <taxon>Diabrotica</taxon>
    </lineage>
</organism>
<dbReference type="FunCoup" id="A0A6P7F2E1">
    <property type="interactions" value="1972"/>
</dbReference>
<comment type="similarity">
    <text evidence="1">Belongs to the peroxin-19 family.</text>
</comment>
<dbReference type="GO" id="GO:0033328">
    <property type="term" value="F:peroxisome membrane targeting sequence binding"/>
    <property type="evidence" value="ECO:0007669"/>
    <property type="project" value="TreeGrafter"/>
</dbReference>
<dbReference type="KEGG" id="dvv:114324426"/>
<proteinExistence type="inferred from homology"/>
<accession>A0A6P7F2E1</accession>
<sequence length="294" mass="32891">MTDKKEDVPKTNVDEELSNLLDSALEDFTKIEATQKDAKTDTSSKEVSTSNQSANVEGQEWSNDFIQQAANQFEENFANFLAGADPNAQVTPEFIQQKLQQMADAAQQVLENPTQAADNSVDFASSITQAIQSLNAGAEGLQAPLNEEELMKMFTGDKTGQENDLLPFMQGMMQGLLSKEVLGPSLEDFVQRLPEYIEKNKDTLDKKDIERYENQKRLMEEVLQELNKETEEDSTEIKTERFSKVLGLMQKLQDYGQPPAELVGDLETPFSFDPQGNPMNFPNPAQANSECNLM</sequence>
<feature type="compositionally biased region" description="Basic and acidic residues" evidence="3">
    <location>
        <begin position="34"/>
        <end position="44"/>
    </location>
</feature>
<dbReference type="GO" id="GO:0045046">
    <property type="term" value="P:protein import into peroxisome membrane"/>
    <property type="evidence" value="ECO:0007669"/>
    <property type="project" value="TreeGrafter"/>
</dbReference>
<reference evidence="4" key="1">
    <citation type="submission" date="2025-08" db="UniProtKB">
        <authorList>
            <consortium name="RefSeq"/>
        </authorList>
    </citation>
    <scope>IDENTIFICATION</scope>
    <source>
        <tissue evidence="4">Whole insect</tissue>
    </source>
</reference>
<evidence type="ECO:0000256" key="1">
    <source>
        <dbReference type="ARBA" id="ARBA00006326"/>
    </source>
</evidence>
<feature type="compositionally biased region" description="Polar residues" evidence="3">
    <location>
        <begin position="45"/>
        <end position="57"/>
    </location>
</feature>
<dbReference type="Gene3D" id="1.20.120.900">
    <property type="entry name" value="Pex19, mPTS binding domain"/>
    <property type="match status" value="1"/>
</dbReference>
<dbReference type="InParanoid" id="A0A6P7F2E1"/>
<name>A0A6P7F2E1_DIAVI</name>
<dbReference type="RefSeq" id="XP_028128068.1">
    <property type="nucleotide sequence ID" value="XM_028272267.1"/>
</dbReference>
<protein>
    <recommendedName>
        <fullName evidence="2">Peroxin-19</fullName>
    </recommendedName>
</protein>